<reference evidence="1" key="1">
    <citation type="submission" date="2019-11" db="EMBL/GenBank/DDBJ databases">
        <title>Description of new Acetobacter species.</title>
        <authorList>
            <person name="Cleenwerck I."/>
            <person name="Sombolestani A.S."/>
        </authorList>
    </citation>
    <scope>NUCLEOTIDE SEQUENCE</scope>
    <source>
        <strain evidence="1">LMG 1626</strain>
    </source>
</reference>
<name>A0A967BCN0_9PROT</name>
<accession>A0A967BCN0</accession>
<dbReference type="EMBL" id="WOTH01000026">
    <property type="protein sequence ID" value="NHO54588.1"/>
    <property type="molecule type" value="Genomic_DNA"/>
</dbReference>
<dbReference type="AlphaFoldDB" id="A0A967BCN0"/>
<sequence length="184" mass="20192">MSAAETYTFFADKDGALYRFADWRGTPSPLETLLSLFGKQSEVGKPLTEGRQRVGKRLGASPPVLIGLMRYTAGQQAIADLQKTFAAGIASGTFGEVPELYPLFVEWWCRVCEQASSKALRNWLHRSLMLKLLWNASGRDMAIRSIQEGYAVIDRTAGCIRIRKEVSVSDAVTAMQIESAGAVA</sequence>
<evidence type="ECO:0000313" key="2">
    <source>
        <dbReference type="Proteomes" id="UP000597459"/>
    </source>
</evidence>
<keyword evidence="2" id="KW-1185">Reference proteome</keyword>
<dbReference type="Proteomes" id="UP000597459">
    <property type="component" value="Unassembled WGS sequence"/>
</dbReference>
<protein>
    <submittedName>
        <fullName evidence="1">Uncharacterized protein</fullName>
    </submittedName>
</protein>
<dbReference type="RefSeq" id="WP_166316892.1">
    <property type="nucleotide sequence ID" value="NZ_WOTH01000026.1"/>
</dbReference>
<evidence type="ECO:0000313" key="1">
    <source>
        <dbReference type="EMBL" id="NHO54588.1"/>
    </source>
</evidence>
<proteinExistence type="predicted"/>
<gene>
    <name evidence="1" type="ORF">GOB87_11620</name>
</gene>
<comment type="caution">
    <text evidence="1">The sequence shown here is derived from an EMBL/GenBank/DDBJ whole genome shotgun (WGS) entry which is preliminary data.</text>
</comment>
<organism evidence="1 2">
    <name type="scientific">Acetobacter estunensis</name>
    <dbReference type="NCBI Taxonomy" id="104097"/>
    <lineage>
        <taxon>Bacteria</taxon>
        <taxon>Pseudomonadati</taxon>
        <taxon>Pseudomonadota</taxon>
        <taxon>Alphaproteobacteria</taxon>
        <taxon>Acetobacterales</taxon>
        <taxon>Acetobacteraceae</taxon>
        <taxon>Acetobacter</taxon>
    </lineage>
</organism>